<dbReference type="InterPro" id="IPR002938">
    <property type="entry name" value="FAD-bd"/>
</dbReference>
<dbReference type="InterPro" id="IPR051473">
    <property type="entry name" value="P2Ox-like"/>
</dbReference>
<dbReference type="InterPro" id="IPR007867">
    <property type="entry name" value="GMC_OxRtase_C"/>
</dbReference>
<feature type="domain" description="FAD-binding" evidence="7">
    <location>
        <begin position="13"/>
        <end position="43"/>
    </location>
</feature>
<dbReference type="Gene3D" id="3.50.50.60">
    <property type="entry name" value="FAD/NAD(P)-binding domain"/>
    <property type="match status" value="2"/>
</dbReference>
<evidence type="ECO:0000256" key="5">
    <source>
        <dbReference type="ARBA" id="ARBA00023002"/>
    </source>
</evidence>
<dbReference type="Pfam" id="PF01494">
    <property type="entry name" value="FAD_binding_3"/>
    <property type="match status" value="1"/>
</dbReference>
<dbReference type="Pfam" id="PF05199">
    <property type="entry name" value="GMC_oxred_C"/>
    <property type="match status" value="1"/>
</dbReference>
<dbReference type="OrthoDB" id="9787779at2"/>
<evidence type="ECO:0000256" key="1">
    <source>
        <dbReference type="ARBA" id="ARBA00001974"/>
    </source>
</evidence>
<evidence type="ECO:0000259" key="6">
    <source>
        <dbReference type="Pfam" id="PF00732"/>
    </source>
</evidence>
<comment type="cofactor">
    <cofactor evidence="1">
        <name>FAD</name>
        <dbReference type="ChEBI" id="CHEBI:57692"/>
    </cofactor>
</comment>
<keyword evidence="5" id="KW-0560">Oxidoreductase</keyword>
<dbReference type="EMBL" id="FNAI01000007">
    <property type="protein sequence ID" value="SDE54703.1"/>
    <property type="molecule type" value="Genomic_DNA"/>
</dbReference>
<feature type="domain" description="Glucose-methanol-choline oxidoreductase C-terminal" evidence="8">
    <location>
        <begin position="449"/>
        <end position="560"/>
    </location>
</feature>
<feature type="domain" description="Glucose-methanol-choline oxidoreductase N-terminal" evidence="6">
    <location>
        <begin position="73"/>
        <end position="325"/>
    </location>
</feature>
<proteinExistence type="inferred from homology"/>
<evidence type="ECO:0000259" key="8">
    <source>
        <dbReference type="Pfam" id="PF05199"/>
    </source>
</evidence>
<gene>
    <name evidence="9" type="ORF">SAMN05216464_107113</name>
</gene>
<dbReference type="InterPro" id="IPR000172">
    <property type="entry name" value="GMC_OxRdtase_N"/>
</dbReference>
<protein>
    <submittedName>
        <fullName evidence="9">Choline dehydrogenase</fullName>
    </submittedName>
</protein>
<dbReference type="SUPFAM" id="SSF54373">
    <property type="entry name" value="FAD-linked reductases, C-terminal domain"/>
    <property type="match status" value="1"/>
</dbReference>
<comment type="similarity">
    <text evidence="2">Belongs to the GMC oxidoreductase family.</text>
</comment>
<dbReference type="PANTHER" id="PTHR42784">
    <property type="entry name" value="PYRANOSE 2-OXIDASE"/>
    <property type="match status" value="1"/>
</dbReference>
<evidence type="ECO:0000313" key="9">
    <source>
        <dbReference type="EMBL" id="SDE54703.1"/>
    </source>
</evidence>
<dbReference type="GO" id="GO:0071949">
    <property type="term" value="F:FAD binding"/>
    <property type="evidence" value="ECO:0007669"/>
    <property type="project" value="InterPro"/>
</dbReference>
<evidence type="ECO:0000259" key="7">
    <source>
        <dbReference type="Pfam" id="PF01494"/>
    </source>
</evidence>
<dbReference type="Proteomes" id="UP000199072">
    <property type="component" value="Unassembled WGS sequence"/>
</dbReference>
<dbReference type="GO" id="GO:0016614">
    <property type="term" value="F:oxidoreductase activity, acting on CH-OH group of donors"/>
    <property type="evidence" value="ECO:0007669"/>
    <property type="project" value="InterPro"/>
</dbReference>
<dbReference type="PANTHER" id="PTHR42784:SF1">
    <property type="entry name" value="PYRANOSE 2-OXIDASE"/>
    <property type="match status" value="1"/>
</dbReference>
<dbReference type="STRING" id="1391627.SAMN05216464_107113"/>
<dbReference type="SUPFAM" id="SSF51905">
    <property type="entry name" value="FAD/NAD(P)-binding domain"/>
    <property type="match status" value="1"/>
</dbReference>
<dbReference type="RefSeq" id="WP_091150439.1">
    <property type="nucleotide sequence ID" value="NZ_FNAI01000007.1"/>
</dbReference>
<dbReference type="Pfam" id="PF00732">
    <property type="entry name" value="GMC_oxred_N"/>
    <property type="match status" value="1"/>
</dbReference>
<reference evidence="9 10" key="1">
    <citation type="submission" date="2016-10" db="EMBL/GenBank/DDBJ databases">
        <authorList>
            <person name="de Groot N.N."/>
        </authorList>
    </citation>
    <scope>NUCLEOTIDE SEQUENCE [LARGE SCALE GENOMIC DNA]</scope>
    <source>
        <strain evidence="9 10">47C3B</strain>
    </source>
</reference>
<dbReference type="AlphaFoldDB" id="A0A1G7DT87"/>
<evidence type="ECO:0000313" key="10">
    <source>
        <dbReference type="Proteomes" id="UP000199072"/>
    </source>
</evidence>
<keyword evidence="4" id="KW-0274">FAD</keyword>
<accession>A0A1G7DT87</accession>
<dbReference type="InterPro" id="IPR036188">
    <property type="entry name" value="FAD/NAD-bd_sf"/>
</dbReference>
<keyword evidence="10" id="KW-1185">Reference proteome</keyword>
<evidence type="ECO:0000256" key="3">
    <source>
        <dbReference type="ARBA" id="ARBA00022630"/>
    </source>
</evidence>
<sequence length="577" mass="63501">MSDLQIKKSSTTYDVVIVGSGAGGGMAGYVLANAGIKVLMLEAGAYFDPQKDSQQLKWPWESPRRGAGTTRYFGDFDAAFGGWELDGEPYTTKDNTEFSWFRSRMLGGRTNHWGRISLRMGPHDFKSRDGLTDDWPITYDEVKPYYDKVDRMIGVYGTVEGLENEPDGIFLPPPKPRLNELYIKQGAKKAGVTVITGRGSVLTEALPGNKDRGACFFCGQCGRSCKVYGDFSASSCLVIPAVKTGNLKVITNAMVREVLTNKEGLATGVSYVNKEDMQEYQVNAKTVILGASAGESARLLLNSRSAAHPGGLANSSGVVGRYLHDSTGSSAGGFLPQLMDRKRYNEDGVGSVHIYSPWWLDNKKLDFPRGYHIEYGGGLHMPSYGFGGGIENMNGMVPDRNGNKKEAGGYGASLKDDYRRFYGTQFGMAGRGTAIARYDNYCEIDPNVVDKFGIPVLRFHYKWAPDEIKQAKHMQETFQEIMHNMGGIYGGPQGPETNYGLETPGKIIHEVGTVRMGDDPKKSALNKWCQAHDCKNLFVVDAAPFVQQGDKNATWTILALSMRTAEYILQQRKALNI</sequence>
<name>A0A1G7DT87_9SPHI</name>
<organism evidence="9 10">
    <name type="scientific">Mucilaginibacter pineti</name>
    <dbReference type="NCBI Taxonomy" id="1391627"/>
    <lineage>
        <taxon>Bacteria</taxon>
        <taxon>Pseudomonadati</taxon>
        <taxon>Bacteroidota</taxon>
        <taxon>Sphingobacteriia</taxon>
        <taxon>Sphingobacteriales</taxon>
        <taxon>Sphingobacteriaceae</taxon>
        <taxon>Mucilaginibacter</taxon>
    </lineage>
</organism>
<evidence type="ECO:0000256" key="2">
    <source>
        <dbReference type="ARBA" id="ARBA00010790"/>
    </source>
</evidence>
<evidence type="ECO:0000256" key="4">
    <source>
        <dbReference type="ARBA" id="ARBA00022827"/>
    </source>
</evidence>
<keyword evidence="3" id="KW-0285">Flavoprotein</keyword>